<dbReference type="EMBL" id="CP012175">
    <property type="protein sequence ID" value="AKV80002.1"/>
    <property type="molecule type" value="Genomic_DNA"/>
</dbReference>
<evidence type="ECO:0000313" key="11">
    <source>
        <dbReference type="Proteomes" id="UP000062475"/>
    </source>
</evidence>
<evidence type="ECO:0000313" key="7">
    <source>
        <dbReference type="Proteomes" id="UP000029084"/>
    </source>
</evidence>
<dbReference type="OMA" id="WEYLCIS"/>
<dbReference type="EMBL" id="CP012172">
    <property type="protein sequence ID" value="AKV73267.1"/>
    <property type="molecule type" value="Genomic_DNA"/>
</dbReference>
<dbReference type="OrthoDB" id="34739at2157"/>
<dbReference type="GeneID" id="91756940"/>
<evidence type="ECO:0000313" key="1">
    <source>
        <dbReference type="EMBL" id="AIM26250.1"/>
    </source>
</evidence>
<dbReference type="Proteomes" id="UP000062475">
    <property type="component" value="Chromosome"/>
</dbReference>
<keyword evidence="1" id="KW-0378">Hydrolase</keyword>
<accession>A0A088E4H5</accession>
<dbReference type="EMBL" id="CP012173">
    <property type="protein sequence ID" value="AKV75511.1"/>
    <property type="molecule type" value="Genomic_DNA"/>
</dbReference>
<dbReference type="PATRIC" id="fig|43687.5.peg.88"/>
<dbReference type="Proteomes" id="UP000061362">
    <property type="component" value="Chromosome"/>
</dbReference>
<evidence type="ECO:0000313" key="5">
    <source>
        <dbReference type="EMBL" id="AKV80002.1"/>
    </source>
</evidence>
<dbReference type="EMBL" id="CP012176">
    <property type="protein sequence ID" value="AKV82247.1"/>
    <property type="molecule type" value="Genomic_DNA"/>
</dbReference>
<dbReference type="EMBL" id="CP008822">
    <property type="protein sequence ID" value="AIM26250.1"/>
    <property type="molecule type" value="Genomic_DNA"/>
</dbReference>
<evidence type="ECO:0000313" key="9">
    <source>
        <dbReference type="Proteomes" id="UP000061362"/>
    </source>
</evidence>
<reference evidence="1 7" key="1">
    <citation type="journal article" date="2014" name="J. Bacteriol.">
        <title>Role of an Archaeal PitA Transporter in the Copper and Arsenic Resistance of Metallosphaera sedula, an Extreme Thermoacidophile.</title>
        <authorList>
            <person name="McCarthy S."/>
            <person name="Ai C."/>
            <person name="Wheaton G."/>
            <person name="Tevatia R."/>
            <person name="Eckrich V."/>
            <person name="Kelly R."/>
            <person name="Blum P."/>
        </authorList>
    </citation>
    <scope>NUCLEOTIDE SEQUENCE [LARGE SCALE GENOMIC DNA]</scope>
    <source>
        <strain evidence="1 7">CuR1</strain>
    </source>
</reference>
<protein>
    <submittedName>
        <fullName evidence="1">Aminopeptidase Iap family-like protein</fullName>
    </submittedName>
</protein>
<evidence type="ECO:0000313" key="6">
    <source>
        <dbReference type="EMBL" id="AKV82247.1"/>
    </source>
</evidence>
<gene>
    <name evidence="1" type="ORF">HA72_0086</name>
    <name evidence="2" type="ORF">MsedA_0091</name>
    <name evidence="3" type="ORF">MsedB_0091</name>
    <name evidence="4" type="ORF">MsedC_0090</name>
    <name evidence="5" type="ORF">MsedD_0091</name>
    <name evidence="6" type="ORF">MsedE_0091</name>
</gene>
<keyword evidence="1" id="KW-0645">Protease</keyword>
<dbReference type="EMBL" id="CP012174">
    <property type="protein sequence ID" value="AKV77757.1"/>
    <property type="molecule type" value="Genomic_DNA"/>
</dbReference>
<dbReference type="RefSeq" id="WP_011921232.1">
    <property type="nucleotide sequence ID" value="NZ_AP019770.1"/>
</dbReference>
<dbReference type="AlphaFoldDB" id="A0A088E4H5"/>
<reference evidence="6 8" key="3">
    <citation type="submission" date="2015-07" db="EMBL/GenBank/DDBJ databases">
        <title>Physiological, transcriptional responses and genome re-sequencing of acid resistant extremely thermoacidophilic Metallosphaera sedula SARC-M1.</title>
        <authorList>
            <person name="Ai C."/>
            <person name="McCarthy S."/>
            <person name="Eckrich V."/>
            <person name="Rudrappa D."/>
            <person name="Qiu G."/>
            <person name="Blum P."/>
        </authorList>
    </citation>
    <scope>NUCLEOTIDE SEQUENCE [LARGE SCALE GENOMIC DNA]</scope>
    <source>
        <strain evidence="6 8">SARC-M1</strain>
    </source>
</reference>
<evidence type="ECO:0000313" key="8">
    <source>
        <dbReference type="Proteomes" id="UP000056255"/>
    </source>
</evidence>
<dbReference type="Proteomes" id="UP000029084">
    <property type="component" value="Chromosome"/>
</dbReference>
<evidence type="ECO:0000313" key="10">
    <source>
        <dbReference type="Proteomes" id="UP000062398"/>
    </source>
</evidence>
<name>A0A088E4H5_9CREN</name>
<organism evidence="1 7">
    <name type="scientific">Metallosphaera sedula</name>
    <dbReference type="NCBI Taxonomy" id="43687"/>
    <lineage>
        <taxon>Archaea</taxon>
        <taxon>Thermoproteota</taxon>
        <taxon>Thermoprotei</taxon>
        <taxon>Sulfolobales</taxon>
        <taxon>Sulfolobaceae</taxon>
        <taxon>Metallosphaera</taxon>
    </lineage>
</organism>
<reference evidence="9 10" key="2">
    <citation type="journal article" date="2015" name="Genome Announc.">
        <title>Complete Genome Sequences of Evolved Arsenate-Resistant Metallosphaera sedula Strains.</title>
        <authorList>
            <person name="Ai C."/>
            <person name="McCarthy S."/>
            <person name="Schackwitz W."/>
            <person name="Martin J."/>
            <person name="Lipzen A."/>
            <person name="Blum P."/>
        </authorList>
    </citation>
    <scope>NUCLEOTIDE SEQUENCE [LARGE SCALE GENOMIC DNA]</scope>
    <source>
        <strain evidence="4 10">ARS120-1</strain>
        <strain evidence="5 9">ARS120-2</strain>
        <strain evidence="2 12">ARS50-1</strain>
        <strain evidence="3 11">ARS50-2</strain>
    </source>
</reference>
<dbReference type="GO" id="GO:0004177">
    <property type="term" value="F:aminopeptidase activity"/>
    <property type="evidence" value="ECO:0007669"/>
    <property type="project" value="UniProtKB-KW"/>
</dbReference>
<dbReference type="Proteomes" id="UP000068832">
    <property type="component" value="Chromosome"/>
</dbReference>
<evidence type="ECO:0000313" key="2">
    <source>
        <dbReference type="EMBL" id="AKV73267.1"/>
    </source>
</evidence>
<dbReference type="Proteomes" id="UP000062398">
    <property type="component" value="Chromosome"/>
</dbReference>
<evidence type="ECO:0000313" key="4">
    <source>
        <dbReference type="EMBL" id="AKV77757.1"/>
    </source>
</evidence>
<proteinExistence type="predicted"/>
<sequence>MSIDHGLAGDINEGRRIGRLREILEDVSDEIKVYRERILTWEVNHSLVTINGERVEHQALPYSPTSYIRGHVVENPEDCRKDTVLVNRGNSRFDVYYDIILAKRFGCEALLLTQVETVSISPPYLQSGASEPPLGLISIKGANPKKGNLVEINLETKARIVDAYAIHAIKNGRERSKKLLLVSNHDTWLSKSKSWVVSAKIFRELNDPSNQWEYLCISGMESGAPGFSSLYWGYMARQLSKKFTDRDLAIEVRDNLALELSPGMRYQDMKGDLISPMSASFELLRNGIPSVTLGIGDTSTDQTDVIKTLKALSSNFKFSLEDLINDLLDEYSLLPPEVKSLLTNLSGKPREAKYLVRYLGRYMGLPGRIEYALFHKLVAVRKSFKHRFMFAEDNPALGIEVTRNGFLASYRSGLDREITNSYIYRLHEDLQELL</sequence>
<evidence type="ECO:0000313" key="3">
    <source>
        <dbReference type="EMBL" id="AKV75511.1"/>
    </source>
</evidence>
<keyword evidence="1" id="KW-0031">Aminopeptidase</keyword>
<evidence type="ECO:0000313" key="12">
    <source>
        <dbReference type="Proteomes" id="UP000068832"/>
    </source>
</evidence>
<dbReference type="Proteomes" id="UP000056255">
    <property type="component" value="Chromosome"/>
</dbReference>